<reference evidence="5" key="1">
    <citation type="journal article" date="2020" name="PLoS Negl. Trop. Dis.">
        <title>High-quality nuclear genome for Sarcoptes scabiei-A critical resource for a neglected parasite.</title>
        <authorList>
            <person name="Korhonen P.K."/>
            <person name="Gasser R.B."/>
            <person name="Ma G."/>
            <person name="Wang T."/>
            <person name="Stroehlein A.J."/>
            <person name="Young N.D."/>
            <person name="Ang C.S."/>
            <person name="Fernando D.D."/>
            <person name="Lu H.C."/>
            <person name="Taylor S."/>
            <person name="Reynolds S.L."/>
            <person name="Mofiz E."/>
            <person name="Najaraj S.H."/>
            <person name="Gowda H."/>
            <person name="Madugundu A."/>
            <person name="Renuse S."/>
            <person name="Holt D."/>
            <person name="Pandey A."/>
            <person name="Papenfuss A.T."/>
            <person name="Fischer K."/>
        </authorList>
    </citation>
    <scope>NUCLEOTIDE SEQUENCE [LARGE SCALE GENOMIC DNA]</scope>
</reference>
<evidence type="ECO:0000313" key="3">
    <source>
        <dbReference type="EMBL" id="KAF7494285.1"/>
    </source>
</evidence>
<dbReference type="Proteomes" id="UP000070412">
    <property type="component" value="Unassembled WGS sequence"/>
</dbReference>
<organism evidence="3">
    <name type="scientific">Sarcoptes scabiei</name>
    <name type="common">Itch mite</name>
    <name type="synonym">Acarus scabiei</name>
    <dbReference type="NCBI Taxonomy" id="52283"/>
    <lineage>
        <taxon>Eukaryota</taxon>
        <taxon>Metazoa</taxon>
        <taxon>Ecdysozoa</taxon>
        <taxon>Arthropoda</taxon>
        <taxon>Chelicerata</taxon>
        <taxon>Arachnida</taxon>
        <taxon>Acari</taxon>
        <taxon>Acariformes</taxon>
        <taxon>Sarcoptiformes</taxon>
        <taxon>Astigmata</taxon>
        <taxon>Psoroptidia</taxon>
        <taxon>Sarcoptoidea</taxon>
        <taxon>Sarcoptidae</taxon>
        <taxon>Sarcoptinae</taxon>
        <taxon>Sarcoptes</taxon>
    </lineage>
</organism>
<feature type="compositionally biased region" description="Basic and acidic residues" evidence="1">
    <location>
        <begin position="57"/>
        <end position="72"/>
    </location>
</feature>
<evidence type="ECO:0000313" key="5">
    <source>
        <dbReference type="Proteomes" id="UP000070412"/>
    </source>
</evidence>
<keyword evidence="2" id="KW-0472">Membrane</keyword>
<dbReference type="AlphaFoldDB" id="A0A834RDS9"/>
<feature type="region of interest" description="Disordered" evidence="1">
    <location>
        <begin position="123"/>
        <end position="155"/>
    </location>
</feature>
<keyword evidence="2" id="KW-0812">Transmembrane</keyword>
<gene>
    <name evidence="3" type="ORF">SSS_4469</name>
</gene>
<name>A0A834RDS9_SARSC</name>
<evidence type="ECO:0000256" key="2">
    <source>
        <dbReference type="SAM" id="Phobius"/>
    </source>
</evidence>
<reference evidence="4" key="3">
    <citation type="submission" date="2022-06" db="UniProtKB">
        <authorList>
            <consortium name="EnsemblMetazoa"/>
        </authorList>
    </citation>
    <scope>IDENTIFICATION</scope>
</reference>
<dbReference type="EMBL" id="WVUK01000053">
    <property type="protein sequence ID" value="KAF7494285.1"/>
    <property type="molecule type" value="Genomic_DNA"/>
</dbReference>
<sequence>MEIKILLEPGQIEETTSMFEDRIGDESEIDRDFRWLHSISMNDSTDSSSFKWRSSLRKSDDDGDVDGRDINHNVRRKKHRYRHQTHSVDLMMPMFVETTTSMEPTESIRTSTTIDSIEDKRPLLSDHNQNAPQQCDDCDPMHQSTNTVNDDDDDDDHPVVKSLPNIGCLIFKIFIVLTIFFSLIIVLLYLLKHEHDVILLRKHQSQHHHTHPNLTIVAQ</sequence>
<reference evidence="3" key="2">
    <citation type="submission" date="2020-01" db="EMBL/GenBank/DDBJ databases">
        <authorList>
            <person name="Korhonen P.K.K."/>
            <person name="Guangxu M.G."/>
            <person name="Wang T.W."/>
            <person name="Stroehlein A.J.S."/>
            <person name="Young N.D."/>
            <person name="Ang C.-S.A."/>
            <person name="Fernando D.W.F."/>
            <person name="Lu H.L."/>
            <person name="Taylor S.T."/>
            <person name="Ehtesham M.E.M."/>
            <person name="Najaraj S.H.N."/>
            <person name="Harsha G.H.G."/>
            <person name="Madugundu A.M."/>
            <person name="Renuse S.R."/>
            <person name="Holt D.H."/>
            <person name="Pandey A.P."/>
            <person name="Papenfuss A.P."/>
            <person name="Gasser R.B.G."/>
            <person name="Fischer K.F."/>
        </authorList>
    </citation>
    <scope>NUCLEOTIDE SEQUENCE</scope>
    <source>
        <strain evidence="3">SSS_KF_BRIS2020</strain>
    </source>
</reference>
<keyword evidence="5" id="KW-1185">Reference proteome</keyword>
<feature type="transmembrane region" description="Helical" evidence="2">
    <location>
        <begin position="169"/>
        <end position="191"/>
    </location>
</feature>
<protein>
    <submittedName>
        <fullName evidence="3 4">Uncharacterized protein</fullName>
    </submittedName>
</protein>
<dbReference type="EnsemblMetazoa" id="SSS_4469s_mrna">
    <property type="protein sequence ID" value="KAF7494285.1"/>
    <property type="gene ID" value="SSS_4469"/>
</dbReference>
<evidence type="ECO:0000256" key="1">
    <source>
        <dbReference type="SAM" id="MobiDB-lite"/>
    </source>
</evidence>
<evidence type="ECO:0000313" key="4">
    <source>
        <dbReference type="EnsemblMetazoa" id="KAF7494285.1"/>
    </source>
</evidence>
<proteinExistence type="predicted"/>
<feature type="region of interest" description="Disordered" evidence="1">
    <location>
        <begin position="43"/>
        <end position="78"/>
    </location>
</feature>
<accession>A0A834RDS9</accession>
<keyword evidence="2" id="KW-1133">Transmembrane helix</keyword>